<keyword evidence="2" id="KW-1185">Reference proteome</keyword>
<sequence length="194" mass="21670">MSEEISDNFSYLLFQSTCSPRTGLYKVDLMAFGAISRSFPGVCQICGCDVFAISSGNAEEAEVPIGHVQFADLLETGVFSFSNTTDIEFGSSDFLWDLKHFPVIVTILPSVCCKTKSNKWKFAVELIQLMSSLGYESCMDNLLQHNATHSGRGTVAAQVVNAFFPSKLEYDNKRFTGRFEHEIDCKLFLTRKIK</sequence>
<evidence type="ECO:0000313" key="2">
    <source>
        <dbReference type="Proteomes" id="UP001217089"/>
    </source>
</evidence>
<proteinExistence type="predicted"/>
<dbReference type="EMBL" id="JARBDR010000813">
    <property type="protein sequence ID" value="KAJ8306074.1"/>
    <property type="molecule type" value="Genomic_DNA"/>
</dbReference>
<evidence type="ECO:0000313" key="1">
    <source>
        <dbReference type="EMBL" id="KAJ8306074.1"/>
    </source>
</evidence>
<accession>A0ABQ9EMB4</accession>
<protein>
    <submittedName>
        <fullName evidence="1">Uncharacterized protein</fullName>
    </submittedName>
</protein>
<gene>
    <name evidence="1" type="ORF">KUTeg_016619</name>
</gene>
<reference evidence="1 2" key="1">
    <citation type="submission" date="2022-12" db="EMBL/GenBank/DDBJ databases">
        <title>Chromosome-level genome of Tegillarca granosa.</title>
        <authorList>
            <person name="Kim J."/>
        </authorList>
    </citation>
    <scope>NUCLEOTIDE SEQUENCE [LARGE SCALE GENOMIC DNA]</scope>
    <source>
        <strain evidence="1">Teg-2019</strain>
        <tissue evidence="1">Adductor muscle</tissue>
    </source>
</reference>
<dbReference type="Proteomes" id="UP001217089">
    <property type="component" value="Unassembled WGS sequence"/>
</dbReference>
<name>A0ABQ9EMB4_TEGGR</name>
<organism evidence="1 2">
    <name type="scientific">Tegillarca granosa</name>
    <name type="common">Malaysian cockle</name>
    <name type="synonym">Anadara granosa</name>
    <dbReference type="NCBI Taxonomy" id="220873"/>
    <lineage>
        <taxon>Eukaryota</taxon>
        <taxon>Metazoa</taxon>
        <taxon>Spiralia</taxon>
        <taxon>Lophotrochozoa</taxon>
        <taxon>Mollusca</taxon>
        <taxon>Bivalvia</taxon>
        <taxon>Autobranchia</taxon>
        <taxon>Pteriomorphia</taxon>
        <taxon>Arcoida</taxon>
        <taxon>Arcoidea</taxon>
        <taxon>Arcidae</taxon>
        <taxon>Tegillarca</taxon>
    </lineage>
</organism>
<comment type="caution">
    <text evidence="1">The sequence shown here is derived from an EMBL/GenBank/DDBJ whole genome shotgun (WGS) entry which is preliminary data.</text>
</comment>